<protein>
    <submittedName>
        <fullName evidence="1">Uncharacterized protein</fullName>
    </submittedName>
</protein>
<evidence type="ECO:0000313" key="1">
    <source>
        <dbReference type="Ensembl" id="ENSLCNP00005028766.1"/>
    </source>
</evidence>
<name>A0A667HQ73_LYNCA</name>
<evidence type="ECO:0000313" key="2">
    <source>
        <dbReference type="Proteomes" id="UP000472241"/>
    </source>
</evidence>
<accession>A0A667HQ73</accession>
<keyword evidence="2" id="KW-1185">Reference proteome</keyword>
<organism evidence="1 2">
    <name type="scientific">Lynx canadensis</name>
    <name type="common">Canada lynx</name>
    <name type="synonym">Felis canadensis</name>
    <dbReference type="NCBI Taxonomy" id="61383"/>
    <lineage>
        <taxon>Eukaryota</taxon>
        <taxon>Metazoa</taxon>
        <taxon>Chordata</taxon>
        <taxon>Craniata</taxon>
        <taxon>Vertebrata</taxon>
        <taxon>Euteleostomi</taxon>
        <taxon>Mammalia</taxon>
        <taxon>Eutheria</taxon>
        <taxon>Laurasiatheria</taxon>
        <taxon>Carnivora</taxon>
        <taxon>Feliformia</taxon>
        <taxon>Felidae</taxon>
        <taxon>Felinae</taxon>
        <taxon>Lynx</taxon>
    </lineage>
</organism>
<sequence length="55" mass="6338">MLSQTPAFLYVYKNEANSWSHLRQTSTVFFPFRDVAYLDIYSGKHFPKAPLLSGP</sequence>
<dbReference type="Proteomes" id="UP000472241">
    <property type="component" value="Unplaced"/>
</dbReference>
<dbReference type="Ensembl" id="ENSLCNT00005032136.1">
    <property type="protein sequence ID" value="ENSLCNP00005028766.1"/>
    <property type="gene ID" value="ENSLCNG00005018745.1"/>
</dbReference>
<dbReference type="AlphaFoldDB" id="A0A667HQ73"/>
<reference evidence="1" key="1">
    <citation type="submission" date="2025-08" db="UniProtKB">
        <authorList>
            <consortium name="Ensembl"/>
        </authorList>
    </citation>
    <scope>IDENTIFICATION</scope>
</reference>
<proteinExistence type="predicted"/>
<reference evidence="1" key="2">
    <citation type="submission" date="2025-09" db="UniProtKB">
        <authorList>
            <consortium name="Ensembl"/>
        </authorList>
    </citation>
    <scope>IDENTIFICATION</scope>
</reference>